<organism evidence="3 4">
    <name type="scientific">Heliobacterium mobile</name>
    <name type="common">Heliobacillus mobilis</name>
    <dbReference type="NCBI Taxonomy" id="28064"/>
    <lineage>
        <taxon>Bacteria</taxon>
        <taxon>Bacillati</taxon>
        <taxon>Bacillota</taxon>
        <taxon>Clostridia</taxon>
        <taxon>Eubacteriales</taxon>
        <taxon>Heliobacteriaceae</taxon>
        <taxon>Heliobacterium</taxon>
    </lineage>
</organism>
<accession>A0A6I3SFD1</accession>
<feature type="compositionally biased region" description="Basic and acidic residues" evidence="1">
    <location>
        <begin position="39"/>
        <end position="52"/>
    </location>
</feature>
<proteinExistence type="predicted"/>
<gene>
    <name evidence="3" type="ORF">GJ688_01975</name>
</gene>
<sequence length="299" mass="33870">MARGRPRDPKRDQAFELWKDSHKQMKLVDIAAQLGVSDSKVRKWKAEDKWEEQINGAHQNEKGSAPKKKTGAPKGNQNAKGNRGGKGGPSGNQKAKGNRGGQGGPIGNKKAVTTGEFETILWDTLEDDEKEIWGQIPTDPVVQINHTISTLTIRERRMMKRIQDLKNGLTEKQRRVLMERKTVKKPVEVTDPVTGDKKVVTVPKEEMVETEIEETDFRVIEDILSLEEALTRVQDKKIKAIETKHRLTDRHQLDVDKLDIDRRRLAIEKAKNEGDDNTEDDGFLEALSGKINEVWDEEA</sequence>
<dbReference type="InterPro" id="IPR018925">
    <property type="entry name" value="XtmA-like_N"/>
</dbReference>
<feature type="region of interest" description="Disordered" evidence="1">
    <location>
        <begin position="32"/>
        <end position="112"/>
    </location>
</feature>
<dbReference type="RefSeq" id="WP_155474823.1">
    <property type="nucleotide sequence ID" value="NZ_WNKU01000001.1"/>
</dbReference>
<evidence type="ECO:0000313" key="3">
    <source>
        <dbReference type="EMBL" id="MTV47750.1"/>
    </source>
</evidence>
<evidence type="ECO:0000259" key="2">
    <source>
        <dbReference type="Pfam" id="PF10668"/>
    </source>
</evidence>
<dbReference type="Pfam" id="PF10668">
    <property type="entry name" value="Phage_terminase"/>
    <property type="match status" value="1"/>
</dbReference>
<protein>
    <submittedName>
        <fullName evidence="3">Terminase</fullName>
    </submittedName>
</protein>
<feature type="domain" description="PBSX phage terminase small subunit-like N-terminal" evidence="2">
    <location>
        <begin position="5"/>
        <end position="69"/>
    </location>
</feature>
<dbReference type="AlphaFoldDB" id="A0A6I3SFD1"/>
<dbReference type="OrthoDB" id="9768556at2"/>
<evidence type="ECO:0000256" key="1">
    <source>
        <dbReference type="SAM" id="MobiDB-lite"/>
    </source>
</evidence>
<dbReference type="EMBL" id="WNKU01000001">
    <property type="protein sequence ID" value="MTV47750.1"/>
    <property type="molecule type" value="Genomic_DNA"/>
</dbReference>
<dbReference type="Proteomes" id="UP000430670">
    <property type="component" value="Unassembled WGS sequence"/>
</dbReference>
<comment type="caution">
    <text evidence="3">The sequence shown here is derived from an EMBL/GenBank/DDBJ whole genome shotgun (WGS) entry which is preliminary data.</text>
</comment>
<evidence type="ECO:0000313" key="4">
    <source>
        <dbReference type="Proteomes" id="UP000430670"/>
    </source>
</evidence>
<dbReference type="NCBIfam" id="NF040601">
    <property type="entry name" value="TerS_not_xtmA"/>
    <property type="match status" value="1"/>
</dbReference>
<reference evidence="3 4" key="1">
    <citation type="submission" date="2019-11" db="EMBL/GenBank/DDBJ databases">
        <title>Whole-genome sequence of a the green, strictly anaerobic photosynthetic bacterium Heliobacillus mobilis DSM 6151.</title>
        <authorList>
            <person name="Kyndt J.A."/>
            <person name="Meyer T.E."/>
        </authorList>
    </citation>
    <scope>NUCLEOTIDE SEQUENCE [LARGE SCALE GENOMIC DNA]</scope>
    <source>
        <strain evidence="3 4">DSM 6151</strain>
    </source>
</reference>
<keyword evidence="4" id="KW-1185">Reference proteome</keyword>
<name>A0A6I3SFD1_HELMO</name>